<dbReference type="SMART" id="SM00220">
    <property type="entry name" value="S_TKc"/>
    <property type="match status" value="1"/>
</dbReference>
<keyword evidence="2 3" id="KW-0040">ANK repeat</keyword>
<dbReference type="PROSITE" id="PS50297">
    <property type="entry name" value="ANK_REP_REGION"/>
    <property type="match status" value="1"/>
</dbReference>
<accession>A0A086STZ6</accession>
<dbReference type="PROSITE" id="PS00108">
    <property type="entry name" value="PROTEIN_KINASE_ST"/>
    <property type="match status" value="1"/>
</dbReference>
<keyword evidence="1" id="KW-0677">Repeat</keyword>
<dbReference type="PANTHER" id="PTHR24198:SF165">
    <property type="entry name" value="ANKYRIN REPEAT-CONTAINING PROTEIN-RELATED"/>
    <property type="match status" value="1"/>
</dbReference>
<feature type="repeat" description="ANK" evidence="3">
    <location>
        <begin position="644"/>
        <end position="676"/>
    </location>
</feature>
<feature type="repeat" description="ANK" evidence="3">
    <location>
        <begin position="982"/>
        <end position="1014"/>
    </location>
</feature>
<dbReference type="CDD" id="cd00180">
    <property type="entry name" value="PKc"/>
    <property type="match status" value="1"/>
</dbReference>
<feature type="compositionally biased region" description="Basic residues" evidence="4">
    <location>
        <begin position="1"/>
        <end position="15"/>
    </location>
</feature>
<protein>
    <submittedName>
        <fullName evidence="6">Serine/threonine-protein phosphatase 6 regulatory ankyrin repeat subunit B-like protein</fullName>
    </submittedName>
</protein>
<evidence type="ECO:0000313" key="7">
    <source>
        <dbReference type="Proteomes" id="UP000029964"/>
    </source>
</evidence>
<dbReference type="InterPro" id="IPR011009">
    <property type="entry name" value="Kinase-like_dom_sf"/>
</dbReference>
<dbReference type="PROSITE" id="PS50088">
    <property type="entry name" value="ANK_REPEAT"/>
    <property type="match status" value="2"/>
</dbReference>
<evidence type="ECO:0000313" key="6">
    <source>
        <dbReference type="EMBL" id="KFH40578.1"/>
    </source>
</evidence>
<evidence type="ECO:0000256" key="3">
    <source>
        <dbReference type="PROSITE-ProRule" id="PRU00023"/>
    </source>
</evidence>
<dbReference type="EMBL" id="JPKY01000187">
    <property type="protein sequence ID" value="KFH40578.1"/>
    <property type="molecule type" value="Genomic_DNA"/>
</dbReference>
<dbReference type="HOGENOM" id="CLU_003888_0_0_1"/>
<dbReference type="GO" id="GO:0005524">
    <property type="term" value="F:ATP binding"/>
    <property type="evidence" value="ECO:0007669"/>
    <property type="project" value="InterPro"/>
</dbReference>
<dbReference type="Pfam" id="PF00023">
    <property type="entry name" value="Ank"/>
    <property type="match status" value="1"/>
</dbReference>
<keyword evidence="7" id="KW-1185">Reference proteome</keyword>
<dbReference type="PANTHER" id="PTHR24198">
    <property type="entry name" value="ANKYRIN REPEAT AND PROTEIN KINASE DOMAIN-CONTAINING PROTEIN"/>
    <property type="match status" value="1"/>
</dbReference>
<dbReference type="InterPro" id="IPR008271">
    <property type="entry name" value="Ser/Thr_kinase_AS"/>
</dbReference>
<dbReference type="GO" id="GO:0004672">
    <property type="term" value="F:protein kinase activity"/>
    <property type="evidence" value="ECO:0007669"/>
    <property type="project" value="InterPro"/>
</dbReference>
<dbReference type="Pfam" id="PF00069">
    <property type="entry name" value="Pkinase"/>
    <property type="match status" value="1"/>
</dbReference>
<dbReference type="OrthoDB" id="4062651at2759"/>
<feature type="domain" description="Protein kinase" evidence="5">
    <location>
        <begin position="65"/>
        <end position="362"/>
    </location>
</feature>
<dbReference type="Proteomes" id="UP000029964">
    <property type="component" value="Unassembled WGS sequence"/>
</dbReference>
<evidence type="ECO:0000256" key="2">
    <source>
        <dbReference type="ARBA" id="ARBA00023043"/>
    </source>
</evidence>
<evidence type="ECO:0000256" key="4">
    <source>
        <dbReference type="SAM" id="MobiDB-lite"/>
    </source>
</evidence>
<dbReference type="InterPro" id="IPR002110">
    <property type="entry name" value="Ankyrin_rpt"/>
</dbReference>
<reference evidence="7" key="1">
    <citation type="journal article" date="2014" name="Genome Announc.">
        <title>Genome sequence and annotation of Acremonium chrysogenum, producer of the beta-lactam antibiotic cephalosporin C.</title>
        <authorList>
            <person name="Terfehr D."/>
            <person name="Dahlmann T.A."/>
            <person name="Specht T."/>
            <person name="Zadra I."/>
            <person name="Kuernsteiner H."/>
            <person name="Kueck U."/>
        </authorList>
    </citation>
    <scope>NUCLEOTIDE SEQUENCE [LARGE SCALE GENOMIC DNA]</scope>
    <source>
        <strain evidence="7">ATCC 11550 / CBS 779.69 / DSM 880 / IAM 14645 / JCM 23072 / IMI 49137</strain>
    </source>
</reference>
<comment type="caution">
    <text evidence="6">The sequence shown here is derived from an EMBL/GenBank/DDBJ whole genome shotgun (WGS) entry which is preliminary data.</text>
</comment>
<dbReference type="SUPFAM" id="SSF48403">
    <property type="entry name" value="Ankyrin repeat"/>
    <property type="match status" value="1"/>
</dbReference>
<evidence type="ECO:0000259" key="5">
    <source>
        <dbReference type="PROSITE" id="PS50011"/>
    </source>
</evidence>
<dbReference type="PROSITE" id="PS50011">
    <property type="entry name" value="PROTEIN_KINASE_DOM"/>
    <property type="match status" value="1"/>
</dbReference>
<feature type="region of interest" description="Disordered" evidence="4">
    <location>
        <begin position="1"/>
        <end position="27"/>
    </location>
</feature>
<dbReference type="SUPFAM" id="SSF56112">
    <property type="entry name" value="Protein kinase-like (PK-like)"/>
    <property type="match status" value="1"/>
</dbReference>
<dbReference type="Gene3D" id="1.10.510.10">
    <property type="entry name" value="Transferase(Phosphotransferase) domain 1"/>
    <property type="match status" value="1"/>
</dbReference>
<organism evidence="6 7">
    <name type="scientific">Hapsidospora chrysogenum (strain ATCC 11550 / CBS 779.69 / DSM 880 / IAM 14645 / JCM 23072 / IMI 49137)</name>
    <name type="common">Acremonium chrysogenum</name>
    <dbReference type="NCBI Taxonomy" id="857340"/>
    <lineage>
        <taxon>Eukaryota</taxon>
        <taxon>Fungi</taxon>
        <taxon>Dikarya</taxon>
        <taxon>Ascomycota</taxon>
        <taxon>Pezizomycotina</taxon>
        <taxon>Sordariomycetes</taxon>
        <taxon>Hypocreomycetidae</taxon>
        <taxon>Hypocreales</taxon>
        <taxon>Bionectriaceae</taxon>
        <taxon>Hapsidospora</taxon>
    </lineage>
</organism>
<sequence length="1081" mass="119205">MNRPSRARARRIRRPRPAEPASRRNEDESLSKTLLREAYLVAFVDFMGQALSSLVEIQLPHVYMRGEMATIGTGNSFRATAFPTATSPSAASTKFDNHVVKVIRGVIDVQDWTRRLRAILSEIRVLTARPVRGHPLIVQLRQLVWKDAPETHGFLYPGLLVERASFGNLYSFQQPNLFSLSFRTKARLCHDVAEGLAFLHGCGIIHGDVKPENILLFPRGEEDSTIPLAKLSDFSHSLFLCDQEGGQLAWHGFTRPWAAPETVRETHQISHLVAQSDMFSFGLLVAFVMVERPDSFLEVFGPLQPTDDEPFLAHAVEMVEHDRKDLDVELLANVFEMCLPVDPSKRVAHMEDIALALKDEWSAGFPRIPPKMVTWSLENMSEVFNVNEACIAQSIYPPAVSRQLFEGLLCKLRVIGTSSPTQSHEVAIQLGVSHFNGFGTSTDGKSHKQGIKNIVTVANDSIRAAAIVTQLSQACLSLFEDQYQESLNLRMYNEHCLLGCKTRSLIALRSCYETDIEERAINEFREGLAIYGEPKFLNVVEINLFRFTNGRFGPNMPDKNGVPMLLHAMCMAHLHTTLDILRSGANVVQQAPNGCSPLHYLAAFRGEELAAVCDAIRDNSKGVNVDVVTTQYESQPYHFYVSLARGTPLHWAVNRQNLGAAKFLLEMGGSPVLPDSRGCSPLHYALSLNLSDFVDLFTARDQPWSTAAREDMILNAQGYADVVLSAQDFQRLLVNGAGYVHERARTVELLRASVAPVDIEPRLLFCAADRGEVTVAAELLEAAEGGNRIVDALSDYGPPTTGLLRSILHADRVMFDLLMAHGPDVNIRFSQNQTTYLHSLSALLLPDDEVGYFALKLIEAGADVDAEDVNGVKPLWMSLCHGMIPLSEMLLEHGASWDGSPSSPLIHLVRTAQPRCLEGLHYYLGHRPRPESATTALADPGQGRTVLHLAAAMPDMDTAMLLSLLADDSYGSIDFLQRRDSQGRSALHMAAIHANYTAARLLLEAGADADAVDDQEESPLTLALARNDSVERSDLMNSFAGNGASRTALENFDAGTERIVRLLREYGTSELKTGTAALSVS</sequence>
<proteinExistence type="predicted"/>
<dbReference type="InterPro" id="IPR000719">
    <property type="entry name" value="Prot_kinase_dom"/>
</dbReference>
<dbReference type="InterPro" id="IPR036770">
    <property type="entry name" value="Ankyrin_rpt-contain_sf"/>
</dbReference>
<evidence type="ECO:0000256" key="1">
    <source>
        <dbReference type="ARBA" id="ARBA00022737"/>
    </source>
</evidence>
<dbReference type="SMART" id="SM00248">
    <property type="entry name" value="ANK"/>
    <property type="match status" value="7"/>
</dbReference>
<dbReference type="AlphaFoldDB" id="A0A086STZ6"/>
<gene>
    <name evidence="6" type="ORF">ACRE_087280</name>
</gene>
<dbReference type="STRING" id="857340.A0A086STZ6"/>
<name>A0A086STZ6_HAPC1</name>
<dbReference type="Gene3D" id="1.25.40.20">
    <property type="entry name" value="Ankyrin repeat-containing domain"/>
    <property type="match status" value="2"/>
</dbReference>
<dbReference type="Pfam" id="PF12796">
    <property type="entry name" value="Ank_2"/>
    <property type="match status" value="1"/>
</dbReference>